<protein>
    <submittedName>
        <fullName evidence="1">Uncharacterized protein</fullName>
    </submittedName>
</protein>
<organism evidence="1 2">
    <name type="scientific">Trifolium medium</name>
    <dbReference type="NCBI Taxonomy" id="97028"/>
    <lineage>
        <taxon>Eukaryota</taxon>
        <taxon>Viridiplantae</taxon>
        <taxon>Streptophyta</taxon>
        <taxon>Embryophyta</taxon>
        <taxon>Tracheophyta</taxon>
        <taxon>Spermatophyta</taxon>
        <taxon>Magnoliopsida</taxon>
        <taxon>eudicotyledons</taxon>
        <taxon>Gunneridae</taxon>
        <taxon>Pentapetalae</taxon>
        <taxon>rosids</taxon>
        <taxon>fabids</taxon>
        <taxon>Fabales</taxon>
        <taxon>Fabaceae</taxon>
        <taxon>Papilionoideae</taxon>
        <taxon>50 kb inversion clade</taxon>
        <taxon>NPAAA clade</taxon>
        <taxon>Hologalegina</taxon>
        <taxon>IRL clade</taxon>
        <taxon>Trifolieae</taxon>
        <taxon>Trifolium</taxon>
    </lineage>
</organism>
<evidence type="ECO:0000313" key="2">
    <source>
        <dbReference type="Proteomes" id="UP000265520"/>
    </source>
</evidence>
<reference evidence="1 2" key="1">
    <citation type="journal article" date="2018" name="Front. Plant Sci.">
        <title>Red Clover (Trifolium pratense) and Zigzag Clover (T. medium) - A Picture of Genomic Similarities and Differences.</title>
        <authorList>
            <person name="Dluhosova J."/>
            <person name="Istvanek J."/>
            <person name="Nedelnik J."/>
            <person name="Repkova J."/>
        </authorList>
    </citation>
    <scope>NUCLEOTIDE SEQUENCE [LARGE SCALE GENOMIC DNA]</scope>
    <source>
        <strain evidence="2">cv. 10/8</strain>
        <tissue evidence="1">Leaf</tissue>
    </source>
</reference>
<feature type="non-terminal residue" evidence="1">
    <location>
        <position position="88"/>
    </location>
</feature>
<name>A0A392SF92_9FABA</name>
<accession>A0A392SF92</accession>
<evidence type="ECO:0000313" key="1">
    <source>
        <dbReference type="EMBL" id="MCI47603.1"/>
    </source>
</evidence>
<dbReference type="AlphaFoldDB" id="A0A392SF92"/>
<dbReference type="EMBL" id="LXQA010374433">
    <property type="protein sequence ID" value="MCI47603.1"/>
    <property type="molecule type" value="Genomic_DNA"/>
</dbReference>
<proteinExistence type="predicted"/>
<keyword evidence="2" id="KW-1185">Reference proteome</keyword>
<sequence length="88" mass="9400">MQPTAIFGQTSSGQKEVQKVTSFEHLVTASGYSNVARATFGNSFQEDVNSHMNVVLEQAEAQLSSKYLQDQQSASLAQSSKSEPAGSS</sequence>
<comment type="caution">
    <text evidence="1">The sequence shown here is derived from an EMBL/GenBank/DDBJ whole genome shotgun (WGS) entry which is preliminary data.</text>
</comment>
<dbReference type="Proteomes" id="UP000265520">
    <property type="component" value="Unassembled WGS sequence"/>
</dbReference>